<evidence type="ECO:0000256" key="1">
    <source>
        <dbReference type="SAM" id="MobiDB-lite"/>
    </source>
</evidence>
<feature type="compositionally biased region" description="Polar residues" evidence="1">
    <location>
        <begin position="9"/>
        <end position="20"/>
    </location>
</feature>
<evidence type="ECO:0000313" key="3">
    <source>
        <dbReference type="Proteomes" id="UP000012174"/>
    </source>
</evidence>
<reference evidence="3" key="1">
    <citation type="journal article" date="2013" name="Genome Announc.">
        <title>Draft genome sequence of the grapevine dieback fungus Eutypa lata UCR-EL1.</title>
        <authorList>
            <person name="Blanco-Ulate B."/>
            <person name="Rolshausen P.E."/>
            <person name="Cantu D."/>
        </authorList>
    </citation>
    <scope>NUCLEOTIDE SEQUENCE [LARGE SCALE GENOMIC DNA]</scope>
    <source>
        <strain evidence="3">UCR-EL1</strain>
    </source>
</reference>
<dbReference type="EMBL" id="KB706104">
    <property type="protein sequence ID" value="EMR69316.1"/>
    <property type="molecule type" value="Genomic_DNA"/>
</dbReference>
<dbReference type="CDD" id="cd00161">
    <property type="entry name" value="beta-trefoil_Ricin-like"/>
    <property type="match status" value="1"/>
</dbReference>
<dbReference type="AlphaFoldDB" id="M7TH94"/>
<keyword evidence="3" id="KW-1185">Reference proteome</keyword>
<dbReference type="HOGENOM" id="CLU_1896199_0_0_1"/>
<dbReference type="KEGG" id="ela:UCREL1_3664"/>
<proteinExistence type="predicted"/>
<evidence type="ECO:0000313" key="2">
    <source>
        <dbReference type="EMBL" id="EMR69316.1"/>
    </source>
</evidence>
<dbReference type="OrthoDB" id="5289641at2759"/>
<name>M7TH94_EUTLA</name>
<feature type="compositionally biased region" description="Basic and acidic residues" evidence="1">
    <location>
        <begin position="44"/>
        <end position="53"/>
    </location>
</feature>
<gene>
    <name evidence="2" type="ORF">UCREL1_3664</name>
</gene>
<dbReference type="Proteomes" id="UP000012174">
    <property type="component" value="Unassembled WGS sequence"/>
</dbReference>
<feature type="region of interest" description="Disordered" evidence="1">
    <location>
        <begin position="1"/>
        <end position="57"/>
    </location>
</feature>
<dbReference type="SUPFAM" id="SSF50370">
    <property type="entry name" value="Ricin B-like lectins"/>
    <property type="match status" value="1"/>
</dbReference>
<sequence length="134" mass="14849">MAMRDDNASDTALSAQTAASTGRDFPTPSHTVVSDNDEDDDDANNDRKQDYKNPDYGMYTSTATEIVPQHGNTYVIRARDSGRAITLVNKKLQLREWDCAGDKSSHWECEESGGWFAFKNPVGGKYILHSVLTS</sequence>
<dbReference type="Gene3D" id="2.80.10.50">
    <property type="match status" value="1"/>
</dbReference>
<dbReference type="PANTHER" id="PTHR39697">
    <property type="entry name" value="RICIN B LECTIN DOMAIN-CONTAINING PROTEIN-RELATED"/>
    <property type="match status" value="1"/>
</dbReference>
<protein>
    <submittedName>
        <fullName evidence="2">Uncharacterized protein</fullName>
    </submittedName>
</protein>
<organism evidence="2 3">
    <name type="scientific">Eutypa lata (strain UCR-EL1)</name>
    <name type="common">Grapevine dieback disease fungus</name>
    <name type="synonym">Eutypa armeniacae</name>
    <dbReference type="NCBI Taxonomy" id="1287681"/>
    <lineage>
        <taxon>Eukaryota</taxon>
        <taxon>Fungi</taxon>
        <taxon>Dikarya</taxon>
        <taxon>Ascomycota</taxon>
        <taxon>Pezizomycotina</taxon>
        <taxon>Sordariomycetes</taxon>
        <taxon>Xylariomycetidae</taxon>
        <taxon>Xylariales</taxon>
        <taxon>Diatrypaceae</taxon>
        <taxon>Eutypa</taxon>
    </lineage>
</organism>
<dbReference type="PANTHER" id="PTHR39697:SF2">
    <property type="entry name" value="CYANOVIRIN-N DOMAIN-CONTAINING PROTEIN"/>
    <property type="match status" value="1"/>
</dbReference>
<dbReference type="InterPro" id="IPR035992">
    <property type="entry name" value="Ricin_B-like_lectins"/>
</dbReference>
<accession>M7TH94</accession>